<dbReference type="GO" id="GO:0015035">
    <property type="term" value="F:protein-disulfide reductase activity"/>
    <property type="evidence" value="ECO:0007669"/>
    <property type="project" value="TreeGrafter"/>
</dbReference>
<organism evidence="6 7">
    <name type="scientific">Acinetobacter amyesii</name>
    <dbReference type="NCBI Taxonomy" id="2942470"/>
    <lineage>
        <taxon>Bacteria</taxon>
        <taxon>Pseudomonadati</taxon>
        <taxon>Pseudomonadota</taxon>
        <taxon>Gammaproteobacteria</taxon>
        <taxon>Moraxellales</taxon>
        <taxon>Moraxellaceae</taxon>
        <taxon>Acinetobacter</taxon>
    </lineage>
</organism>
<dbReference type="GO" id="GO:0045454">
    <property type="term" value="P:cell redox homeostasis"/>
    <property type="evidence" value="ECO:0007669"/>
    <property type="project" value="TreeGrafter"/>
</dbReference>
<dbReference type="RefSeq" id="WP_078189887.1">
    <property type="nucleotide sequence ID" value="NZ_JAMCOZ010000007.1"/>
</dbReference>
<proteinExistence type="predicted"/>
<dbReference type="CDD" id="cd02947">
    <property type="entry name" value="TRX_family"/>
    <property type="match status" value="1"/>
</dbReference>
<dbReference type="EMBL" id="MVKX01000004">
    <property type="protein sequence ID" value="OOV83416.1"/>
    <property type="molecule type" value="Genomic_DNA"/>
</dbReference>
<dbReference type="Gene3D" id="3.40.30.10">
    <property type="entry name" value="Glutaredoxin"/>
    <property type="match status" value="1"/>
</dbReference>
<evidence type="ECO:0000313" key="7">
    <source>
        <dbReference type="Proteomes" id="UP000191160"/>
    </source>
</evidence>
<dbReference type="SUPFAM" id="SSF52833">
    <property type="entry name" value="Thioredoxin-like"/>
    <property type="match status" value="1"/>
</dbReference>
<keyword evidence="4" id="KW-0676">Redox-active center</keyword>
<dbReference type="PANTHER" id="PTHR45663:SF11">
    <property type="entry name" value="GEO12009P1"/>
    <property type="match status" value="1"/>
</dbReference>
<sequence>MSQIVEYNEDNASDYEWFDGFAVIRFYADWCAPCVQNFPVFEQCASQMSTQHTRLKFGKVNVDSSPILTLRYNVYGLPSTLLFYRGQVIQRIAGVKSLSELTAIIQDAMQSHSTHD</sequence>
<evidence type="ECO:0000256" key="2">
    <source>
        <dbReference type="ARBA" id="ARBA00022982"/>
    </source>
</evidence>
<evidence type="ECO:0000256" key="3">
    <source>
        <dbReference type="ARBA" id="ARBA00023157"/>
    </source>
</evidence>
<dbReference type="PROSITE" id="PS00194">
    <property type="entry name" value="THIOREDOXIN_1"/>
    <property type="match status" value="1"/>
</dbReference>
<dbReference type="InterPro" id="IPR036249">
    <property type="entry name" value="Thioredoxin-like_sf"/>
</dbReference>
<dbReference type="PROSITE" id="PS51352">
    <property type="entry name" value="THIOREDOXIN_2"/>
    <property type="match status" value="1"/>
</dbReference>
<dbReference type="Pfam" id="PF00085">
    <property type="entry name" value="Thioredoxin"/>
    <property type="match status" value="1"/>
</dbReference>
<evidence type="ECO:0000256" key="4">
    <source>
        <dbReference type="ARBA" id="ARBA00023284"/>
    </source>
</evidence>
<evidence type="ECO:0000256" key="1">
    <source>
        <dbReference type="ARBA" id="ARBA00022448"/>
    </source>
</evidence>
<feature type="domain" description="Thioredoxin" evidence="5">
    <location>
        <begin position="1"/>
        <end position="110"/>
    </location>
</feature>
<evidence type="ECO:0000259" key="5">
    <source>
        <dbReference type="PROSITE" id="PS51352"/>
    </source>
</evidence>
<dbReference type="InterPro" id="IPR013766">
    <property type="entry name" value="Thioredoxin_domain"/>
</dbReference>
<keyword evidence="1" id="KW-0813">Transport</keyword>
<comment type="caution">
    <text evidence="6">The sequence shown here is derived from an EMBL/GenBank/DDBJ whole genome shotgun (WGS) entry which is preliminary data.</text>
</comment>
<dbReference type="AlphaFoldDB" id="A0A1T1H0P4"/>
<keyword evidence="7" id="KW-1185">Reference proteome</keyword>
<dbReference type="PANTHER" id="PTHR45663">
    <property type="entry name" value="GEO12009P1"/>
    <property type="match status" value="1"/>
</dbReference>
<keyword evidence="3" id="KW-1015">Disulfide bond</keyword>
<protein>
    <submittedName>
        <fullName evidence="6">Thiol reductase thioredoxin</fullName>
    </submittedName>
</protein>
<evidence type="ECO:0000313" key="6">
    <source>
        <dbReference type="EMBL" id="OOV83416.1"/>
    </source>
</evidence>
<dbReference type="InterPro" id="IPR017937">
    <property type="entry name" value="Thioredoxin_CS"/>
</dbReference>
<dbReference type="Proteomes" id="UP000191160">
    <property type="component" value="Unassembled WGS sequence"/>
</dbReference>
<dbReference type="GO" id="GO:0005829">
    <property type="term" value="C:cytosol"/>
    <property type="evidence" value="ECO:0007669"/>
    <property type="project" value="TreeGrafter"/>
</dbReference>
<reference evidence="6 7" key="1">
    <citation type="submission" date="2017-02" db="EMBL/GenBank/DDBJ databases">
        <title>Acinetobacter sp. ANC 4945, whole genome shotgun sequencing project.</title>
        <authorList>
            <person name="Radolfova-Krizova L."/>
            <person name="Al Atrouni A."/>
            <person name="Nemec A."/>
        </authorList>
    </citation>
    <scope>NUCLEOTIDE SEQUENCE [LARGE SCALE GENOMIC DNA]</scope>
    <source>
        <strain evidence="6 7">ANC 4945</strain>
    </source>
</reference>
<gene>
    <name evidence="6" type="ORF">B1202_07160</name>
</gene>
<keyword evidence="2" id="KW-0249">Electron transport</keyword>
<accession>A0A1T1H0P4</accession>
<name>A0A1T1H0P4_9GAMM</name>